<dbReference type="CDD" id="cd00200">
    <property type="entry name" value="WD40"/>
    <property type="match status" value="1"/>
</dbReference>
<evidence type="ECO:0000256" key="3">
    <source>
        <dbReference type="ARBA" id="ARBA00022737"/>
    </source>
</evidence>
<dbReference type="GO" id="GO:0006974">
    <property type="term" value="P:DNA damage response"/>
    <property type="evidence" value="ECO:0007669"/>
    <property type="project" value="EnsemblFungi"/>
</dbReference>
<feature type="repeat" description="WD" evidence="6">
    <location>
        <begin position="408"/>
        <end position="449"/>
    </location>
</feature>
<dbReference type="GO" id="GO:0000278">
    <property type="term" value="P:mitotic cell cycle"/>
    <property type="evidence" value="ECO:0007669"/>
    <property type="project" value="EnsemblFungi"/>
</dbReference>
<evidence type="ECO:0000259" key="8">
    <source>
        <dbReference type="Pfam" id="PF08581"/>
    </source>
</evidence>
<dbReference type="GO" id="GO:0042304">
    <property type="term" value="P:regulation of fatty acid biosynthetic process"/>
    <property type="evidence" value="ECO:0007669"/>
    <property type="project" value="EnsemblFungi"/>
</dbReference>
<dbReference type="FunFam" id="2.130.10.10:FF:000111">
    <property type="entry name" value="Transcriptional repressor rco-1"/>
    <property type="match status" value="1"/>
</dbReference>
<evidence type="ECO:0000313" key="9">
    <source>
        <dbReference type="EMBL" id="ODV61144.1"/>
    </source>
</evidence>
<dbReference type="GO" id="GO:0000122">
    <property type="term" value="P:negative regulation of transcription by RNA polymerase II"/>
    <property type="evidence" value="ECO:0007669"/>
    <property type="project" value="EnsemblFungi"/>
</dbReference>
<dbReference type="OrthoDB" id="17410at2759"/>
<dbReference type="PROSITE" id="PS50082">
    <property type="entry name" value="WD_REPEATS_2"/>
    <property type="match status" value="6"/>
</dbReference>
<dbReference type="EMBL" id="KV454480">
    <property type="protein sequence ID" value="ODV61144.1"/>
    <property type="molecule type" value="Genomic_DNA"/>
</dbReference>
<dbReference type="GO" id="GO:0046540">
    <property type="term" value="C:U4/U6 x U5 tri-snRNP complex"/>
    <property type="evidence" value="ECO:0007669"/>
    <property type="project" value="TreeGrafter"/>
</dbReference>
<accession>A0A1D2VHK8</accession>
<organism evidence="9 10">
    <name type="scientific">Ascoidea rubescens DSM 1968</name>
    <dbReference type="NCBI Taxonomy" id="1344418"/>
    <lineage>
        <taxon>Eukaryota</taxon>
        <taxon>Fungi</taxon>
        <taxon>Dikarya</taxon>
        <taxon>Ascomycota</taxon>
        <taxon>Saccharomycotina</taxon>
        <taxon>Saccharomycetes</taxon>
        <taxon>Ascoideaceae</taxon>
        <taxon>Ascoidea</taxon>
    </lineage>
</organism>
<keyword evidence="3" id="KW-0677">Repeat</keyword>
<evidence type="ECO:0000256" key="5">
    <source>
        <dbReference type="ARBA" id="ARBA00023163"/>
    </source>
</evidence>
<dbReference type="GO" id="GO:0000398">
    <property type="term" value="P:mRNA splicing, via spliceosome"/>
    <property type="evidence" value="ECO:0007669"/>
    <property type="project" value="TreeGrafter"/>
</dbReference>
<dbReference type="InterPro" id="IPR013890">
    <property type="entry name" value="Tscrpt_rep_Tup1_N"/>
</dbReference>
<feature type="compositionally biased region" description="Low complexity" evidence="7">
    <location>
        <begin position="120"/>
        <end position="135"/>
    </location>
</feature>
<dbReference type="InterPro" id="IPR020472">
    <property type="entry name" value="WD40_PAC1"/>
</dbReference>
<dbReference type="Proteomes" id="UP000095038">
    <property type="component" value="Unassembled WGS sequence"/>
</dbReference>
<dbReference type="GO" id="GO:0042393">
    <property type="term" value="F:histone binding"/>
    <property type="evidence" value="ECO:0007669"/>
    <property type="project" value="EnsemblFungi"/>
</dbReference>
<evidence type="ECO:0000256" key="4">
    <source>
        <dbReference type="ARBA" id="ARBA00023015"/>
    </source>
</evidence>
<dbReference type="PROSITE" id="PS50294">
    <property type="entry name" value="WD_REPEATS_REGION"/>
    <property type="match status" value="6"/>
</dbReference>
<dbReference type="AlphaFoldDB" id="A0A1D2VHK8"/>
<dbReference type="GO" id="GO:0045944">
    <property type="term" value="P:positive regulation of transcription by RNA polymerase II"/>
    <property type="evidence" value="ECO:0007669"/>
    <property type="project" value="EnsemblFungi"/>
</dbReference>
<evidence type="ECO:0000256" key="6">
    <source>
        <dbReference type="PROSITE-ProRule" id="PRU00221"/>
    </source>
</evidence>
<dbReference type="GO" id="GO:0030621">
    <property type="term" value="F:U4 snRNA binding"/>
    <property type="evidence" value="ECO:0007669"/>
    <property type="project" value="TreeGrafter"/>
</dbReference>
<keyword evidence="5" id="KW-0804">Transcription</keyword>
<gene>
    <name evidence="9" type="ORF">ASCRUDRAFT_34497</name>
</gene>
<keyword evidence="1" id="KW-0678">Repressor</keyword>
<dbReference type="InterPro" id="IPR036322">
    <property type="entry name" value="WD40_repeat_dom_sf"/>
</dbReference>
<evidence type="ECO:0000256" key="2">
    <source>
        <dbReference type="ARBA" id="ARBA00022574"/>
    </source>
</evidence>
<dbReference type="GO" id="GO:0080025">
    <property type="term" value="F:phosphatidylinositol-3,5-bisphosphate binding"/>
    <property type="evidence" value="ECO:0007669"/>
    <property type="project" value="EnsemblFungi"/>
</dbReference>
<dbReference type="PRINTS" id="PR00320">
    <property type="entry name" value="GPROTEINBRPT"/>
</dbReference>
<feature type="repeat" description="WD" evidence="6">
    <location>
        <begin position="319"/>
        <end position="360"/>
    </location>
</feature>
<feature type="domain" description="Transcriptional repressor Tup1 N-terminal" evidence="8">
    <location>
        <begin position="15"/>
        <end position="89"/>
    </location>
</feature>
<dbReference type="InParanoid" id="A0A1D2VHK8"/>
<evidence type="ECO:0000256" key="1">
    <source>
        <dbReference type="ARBA" id="ARBA00022491"/>
    </source>
</evidence>
<dbReference type="InterPro" id="IPR001680">
    <property type="entry name" value="WD40_rpt"/>
</dbReference>
<dbReference type="GeneID" id="30964161"/>
<name>A0A1D2VHK8_9ASCO</name>
<keyword evidence="2 6" id="KW-0853">WD repeat</keyword>
<feature type="region of interest" description="Disordered" evidence="7">
    <location>
        <begin position="85"/>
        <end position="168"/>
    </location>
</feature>
<feature type="compositionally biased region" description="Polar residues" evidence="7">
    <location>
        <begin position="157"/>
        <end position="168"/>
    </location>
</feature>
<dbReference type="STRING" id="1344418.A0A1D2VHK8"/>
<dbReference type="InterPro" id="IPR019775">
    <property type="entry name" value="WD40_repeat_CS"/>
</dbReference>
<dbReference type="GO" id="GO:0042826">
    <property type="term" value="F:histone deacetylase binding"/>
    <property type="evidence" value="ECO:0007669"/>
    <property type="project" value="EnsemblFungi"/>
</dbReference>
<feature type="repeat" description="WD" evidence="6">
    <location>
        <begin position="360"/>
        <end position="401"/>
    </location>
</feature>
<keyword evidence="10" id="KW-1185">Reference proteome</keyword>
<dbReference type="Pfam" id="PF08581">
    <property type="entry name" value="Tup_N"/>
    <property type="match status" value="1"/>
</dbReference>
<dbReference type="SUPFAM" id="SSF50978">
    <property type="entry name" value="WD40 repeat-like"/>
    <property type="match status" value="1"/>
</dbReference>
<feature type="repeat" description="WD" evidence="6">
    <location>
        <begin position="502"/>
        <end position="545"/>
    </location>
</feature>
<feature type="repeat" description="WD" evidence="6">
    <location>
        <begin position="284"/>
        <end position="318"/>
    </location>
</feature>
<dbReference type="RefSeq" id="XP_020047451.1">
    <property type="nucleotide sequence ID" value="XM_020190525.1"/>
</dbReference>
<dbReference type="GO" id="GO:2000879">
    <property type="term" value="P:negative regulation of dipeptide transport"/>
    <property type="evidence" value="ECO:0007669"/>
    <property type="project" value="EnsemblFungi"/>
</dbReference>
<protein>
    <submittedName>
        <fullName evidence="9">WD40 repeat-like protein</fullName>
    </submittedName>
</protein>
<feature type="compositionally biased region" description="Low complexity" evidence="7">
    <location>
        <begin position="142"/>
        <end position="156"/>
    </location>
</feature>
<evidence type="ECO:0000256" key="7">
    <source>
        <dbReference type="SAM" id="MobiDB-lite"/>
    </source>
</evidence>
<dbReference type="Pfam" id="PF00400">
    <property type="entry name" value="WD40"/>
    <property type="match status" value="7"/>
</dbReference>
<dbReference type="FunCoup" id="A0A1D2VHK8">
    <property type="interactions" value="1772"/>
</dbReference>
<evidence type="ECO:0000313" key="10">
    <source>
        <dbReference type="Proteomes" id="UP000095038"/>
    </source>
</evidence>
<dbReference type="InterPro" id="IPR015943">
    <property type="entry name" value="WD40/YVTN_repeat-like_dom_sf"/>
</dbReference>
<feature type="repeat" description="WD" evidence="6">
    <location>
        <begin position="460"/>
        <end position="501"/>
    </location>
</feature>
<sequence length="545" mass="60845">MSYQQQRPPLNLDQRLNELLDAIKQEFDQVKNEAFRLHKDESEGKYNKQVAELRDIRNTVYNLQQTHERIKRQYEEDISRLKAELEQRDRQSSQLQYHNQQNAAAQTQQSPTQLPPPQTPQLQQQQPPNQLQTTQNGAQASNNQPNQLQTNQQITQAPNSADSQQSISDKPIPTFLKELDAQLVPEQWKKQTHEFYVLYNPALPKTLDVDLVHSFDHNSVVCCVRFSRDGKYLATGCNKSAQIYGVESGQLVARLTDDGNFLNGTNGAPSNAANPEANSGDLYIRAVTFSPDGKYLATGAEDKLIRIWDLSSRSVIQYLKGHEQDIYSLDYFPDGTKLVSGSGDKSVRIWDLNTSQTSLTLAIEDGVTTVAVSPDSSLIAAGSLDRIVRVWNASSGFLVDRLDGAELNNGHKDSVYSVQFTHDGKEITSGSLDTTVKLWALDTNKNGATNKANVKCEVTYRGHKDFVLSVCSTPDNEYILSGSKDRGVIFWDKNSGDPLFMLQGHRNSVISVCVSNNGIGGNGYFATGSGDCKARIWKYKRDFNQ</sequence>
<dbReference type="GO" id="GO:0006972">
    <property type="term" value="P:hyperosmotic response"/>
    <property type="evidence" value="ECO:0007669"/>
    <property type="project" value="EnsemblFungi"/>
</dbReference>
<reference evidence="10" key="1">
    <citation type="submission" date="2016-05" db="EMBL/GenBank/DDBJ databases">
        <title>Comparative genomics of biotechnologically important yeasts.</title>
        <authorList>
            <consortium name="DOE Joint Genome Institute"/>
            <person name="Riley R."/>
            <person name="Haridas S."/>
            <person name="Wolfe K.H."/>
            <person name="Lopes M.R."/>
            <person name="Hittinger C.T."/>
            <person name="Goker M."/>
            <person name="Salamov A."/>
            <person name="Wisecaver J."/>
            <person name="Long T.M."/>
            <person name="Aerts A.L."/>
            <person name="Barry K."/>
            <person name="Choi C."/>
            <person name="Clum A."/>
            <person name="Coughlan A.Y."/>
            <person name="Deshpande S."/>
            <person name="Douglass A.P."/>
            <person name="Hanson S.J."/>
            <person name="Klenk H.-P."/>
            <person name="Labutti K."/>
            <person name="Lapidus A."/>
            <person name="Lindquist E."/>
            <person name="Lipzen A."/>
            <person name="Meier-Kolthoff J.P."/>
            <person name="Ohm R.A."/>
            <person name="Otillar R.P."/>
            <person name="Pangilinan J."/>
            <person name="Peng Y."/>
            <person name="Rokas A."/>
            <person name="Rosa C.A."/>
            <person name="Scheuner C."/>
            <person name="Sibirny A.A."/>
            <person name="Slot J.C."/>
            <person name="Stielow J.B."/>
            <person name="Sun H."/>
            <person name="Kurtzman C.P."/>
            <person name="Blackwell M."/>
            <person name="Grigoriev I.V."/>
            <person name="Jeffries T.W."/>
        </authorList>
    </citation>
    <scope>NUCLEOTIDE SEQUENCE [LARGE SCALE GENOMIC DNA]</scope>
    <source>
        <strain evidence="10">DSM 1968</strain>
    </source>
</reference>
<proteinExistence type="predicted"/>
<dbReference type="GO" id="GO:0036033">
    <property type="term" value="F:mediator complex binding"/>
    <property type="evidence" value="ECO:0007669"/>
    <property type="project" value="EnsemblFungi"/>
</dbReference>
<feature type="compositionally biased region" description="Low complexity" evidence="7">
    <location>
        <begin position="99"/>
        <end position="112"/>
    </location>
</feature>
<dbReference type="GO" id="GO:0003714">
    <property type="term" value="F:transcription corepressor activity"/>
    <property type="evidence" value="ECO:0007669"/>
    <property type="project" value="EnsemblFungi"/>
</dbReference>
<dbReference type="Gene3D" id="2.130.10.10">
    <property type="entry name" value="YVTN repeat-like/Quinoprotein amine dehydrogenase"/>
    <property type="match status" value="1"/>
</dbReference>
<dbReference type="PROSITE" id="PS00678">
    <property type="entry name" value="WD_REPEATS_1"/>
    <property type="match status" value="3"/>
</dbReference>
<dbReference type="Gene3D" id="1.20.5.340">
    <property type="match status" value="1"/>
</dbReference>
<dbReference type="PANTHER" id="PTHR19846">
    <property type="entry name" value="WD40 REPEAT PROTEIN"/>
    <property type="match status" value="1"/>
</dbReference>
<dbReference type="GO" id="GO:0017070">
    <property type="term" value="F:U6 snRNA binding"/>
    <property type="evidence" value="ECO:0007669"/>
    <property type="project" value="TreeGrafter"/>
</dbReference>
<keyword evidence="4" id="KW-0805">Transcription regulation</keyword>
<dbReference type="SMART" id="SM00320">
    <property type="entry name" value="WD40"/>
    <property type="match status" value="7"/>
</dbReference>
<dbReference type="PANTHER" id="PTHR19846:SF0">
    <property type="entry name" value="PRE-MRNA PROCESSING FACTOR 4"/>
    <property type="match status" value="1"/>
</dbReference>
<dbReference type="GO" id="GO:0017053">
    <property type="term" value="C:transcription repressor complex"/>
    <property type="evidence" value="ECO:0007669"/>
    <property type="project" value="EnsemblFungi"/>
</dbReference>